<name>A0A379AJ87_ENTAG</name>
<dbReference type="Proteomes" id="UP000254640">
    <property type="component" value="Unassembled WGS sequence"/>
</dbReference>
<protein>
    <submittedName>
        <fullName evidence="1">Uncharacterized protein</fullName>
    </submittedName>
</protein>
<dbReference type="RefSeq" id="WP_062758206.1">
    <property type="nucleotide sequence ID" value="NZ_CP077366.1"/>
</dbReference>
<dbReference type="GeneID" id="66826767"/>
<evidence type="ECO:0000313" key="2">
    <source>
        <dbReference type="Proteomes" id="UP000254640"/>
    </source>
</evidence>
<sequence length="170" mass="20040">MAKKGNRNIPRDTINKESLVNSDSSYVTDLEKKIFDFPSIKRDGLREKIIDKKPYVILKYFQDDWECFSDWKKEELKQFSTFVKKLSNYTWGNIYETGGKVGNKTGFGYTKYHLSEMKSGKETIKKVQSLIDPELAFFELRINDKLRVHGFQSQSAFFLVMLDREHRVFP</sequence>
<reference evidence="1 2" key="1">
    <citation type="submission" date="2018-06" db="EMBL/GenBank/DDBJ databases">
        <authorList>
            <consortium name="Pathogen Informatics"/>
            <person name="Doyle S."/>
        </authorList>
    </citation>
    <scope>NUCLEOTIDE SEQUENCE [LARGE SCALE GENOMIC DNA]</scope>
    <source>
        <strain evidence="1 2">NCTC9381</strain>
    </source>
</reference>
<dbReference type="EMBL" id="UGSO01000001">
    <property type="protein sequence ID" value="SUB17984.1"/>
    <property type="molecule type" value="Genomic_DNA"/>
</dbReference>
<dbReference type="AlphaFoldDB" id="A0A379AJ87"/>
<keyword evidence="2" id="KW-1185">Reference proteome</keyword>
<organism evidence="1 2">
    <name type="scientific">Enterobacter agglomerans</name>
    <name type="common">Erwinia herbicola</name>
    <name type="synonym">Pantoea agglomerans</name>
    <dbReference type="NCBI Taxonomy" id="549"/>
    <lineage>
        <taxon>Bacteria</taxon>
        <taxon>Pseudomonadati</taxon>
        <taxon>Pseudomonadota</taxon>
        <taxon>Gammaproteobacteria</taxon>
        <taxon>Enterobacterales</taxon>
        <taxon>Erwiniaceae</taxon>
        <taxon>Pantoea</taxon>
        <taxon>Pantoea agglomerans group</taxon>
    </lineage>
</organism>
<accession>A0A379AJ87</accession>
<evidence type="ECO:0000313" key="1">
    <source>
        <dbReference type="EMBL" id="SUB17984.1"/>
    </source>
</evidence>
<gene>
    <name evidence="1" type="ORF">NCTC9381_03926</name>
</gene>
<proteinExistence type="predicted"/>